<feature type="coiled-coil region" evidence="2">
    <location>
        <begin position="673"/>
        <end position="700"/>
    </location>
</feature>
<protein>
    <recommendedName>
        <fullName evidence="3">DC1 domain-containing protein</fullName>
    </recommendedName>
</protein>
<evidence type="ECO:0000313" key="4">
    <source>
        <dbReference type="EMBL" id="KAH7518712.1"/>
    </source>
</evidence>
<name>A0A978UV12_ZIZJJ</name>
<dbReference type="PANTHER" id="PTHR46288:SF85">
    <property type="entry name" value="DC1 DOMAIN-CONTAINING PROTEIN"/>
    <property type="match status" value="1"/>
</dbReference>
<feature type="domain" description="DC1" evidence="3">
    <location>
        <begin position="24"/>
        <end position="70"/>
    </location>
</feature>
<keyword evidence="1" id="KW-0677">Repeat</keyword>
<proteinExistence type="predicted"/>
<feature type="domain" description="DC1" evidence="3">
    <location>
        <begin position="339"/>
        <end position="388"/>
    </location>
</feature>
<gene>
    <name evidence="4" type="ORF">FEM48_Zijuj09G0200200</name>
</gene>
<keyword evidence="2" id="KW-0175">Coiled coil</keyword>
<dbReference type="AlphaFoldDB" id="A0A978UV12"/>
<reference evidence="4" key="1">
    <citation type="journal article" date="2021" name="Front. Plant Sci.">
        <title>Chromosome-Scale Genome Assembly for Chinese Sour Jujube and Insights Into Its Genome Evolution and Domestication Signature.</title>
        <authorList>
            <person name="Shen L.-Y."/>
            <person name="Luo H."/>
            <person name="Wang X.-L."/>
            <person name="Wang X.-M."/>
            <person name="Qiu X.-J."/>
            <person name="Liu H."/>
            <person name="Zhou S.-S."/>
            <person name="Jia K.-H."/>
            <person name="Nie S."/>
            <person name="Bao Y.-T."/>
            <person name="Zhang R.-G."/>
            <person name="Yun Q.-Z."/>
            <person name="Chai Y.-H."/>
            <person name="Lu J.-Y."/>
            <person name="Li Y."/>
            <person name="Zhao S.-W."/>
            <person name="Mao J.-F."/>
            <person name="Jia S.-G."/>
            <person name="Mao Y.-M."/>
        </authorList>
    </citation>
    <scope>NUCLEOTIDE SEQUENCE</scope>
    <source>
        <strain evidence="4">AT0</strain>
        <tissue evidence="4">Leaf</tissue>
    </source>
</reference>
<evidence type="ECO:0000256" key="2">
    <source>
        <dbReference type="SAM" id="Coils"/>
    </source>
</evidence>
<dbReference type="InterPro" id="IPR046349">
    <property type="entry name" value="C1-like_sf"/>
</dbReference>
<dbReference type="SUPFAM" id="SSF57889">
    <property type="entry name" value="Cysteine-rich domain"/>
    <property type="match status" value="3"/>
</dbReference>
<evidence type="ECO:0000256" key="1">
    <source>
        <dbReference type="ARBA" id="ARBA00022737"/>
    </source>
</evidence>
<organism evidence="4 5">
    <name type="scientific">Ziziphus jujuba var. spinosa</name>
    <dbReference type="NCBI Taxonomy" id="714518"/>
    <lineage>
        <taxon>Eukaryota</taxon>
        <taxon>Viridiplantae</taxon>
        <taxon>Streptophyta</taxon>
        <taxon>Embryophyta</taxon>
        <taxon>Tracheophyta</taxon>
        <taxon>Spermatophyta</taxon>
        <taxon>Magnoliopsida</taxon>
        <taxon>eudicotyledons</taxon>
        <taxon>Gunneridae</taxon>
        <taxon>Pentapetalae</taxon>
        <taxon>rosids</taxon>
        <taxon>fabids</taxon>
        <taxon>Rosales</taxon>
        <taxon>Rhamnaceae</taxon>
        <taxon>Paliureae</taxon>
        <taxon>Ziziphus</taxon>
    </lineage>
</organism>
<sequence>MDLNFYVLNFGEVNQRKMEIQHPGHEHPLVLFKGSDIFIEGVCHICSDDILDAIHYACLECNYYLHFPCAVPFLREIEHPFHPHDYLRLISSDVKRFGLRCKICNTKFDSSFFYVCHGCKSVVCIYCVLRTPTATCENKDKGWDQPFCHKQPMEILGVKKYDVDEAMIKCYLCELSLSSSTSQAYSCKICKYFFHKSCLELPSKLRHPFHLKHSLLLKVVGANADNTRCHLCDKTCVNFIFACPLCHFYVCVGCLSSRPTPRPTIMYQGHNHFLYLVDKLAYKDDTIRCCSASYTYCQPLVSASNELVHTERYLFFCENCNFSVHLLCGPLPCVIKHNCHLHPLILFESIVEDYSGEYYCDACETERDPRICVYYCEQCKYIAHVHCVLSEVVRALQGDCRDVDLRIVKQMKLVTKTDHHDDTMLENERRNIEESKEKEKQKPILLSITLSAEKDLGVDANLEFRIDEEEENEVNNEIEGISESEKYRRGLCIMNLLIEKNRYIVDQKSNLAKGEDDEDQQIEKRIQEFSSDKSFEELLNKLNNFDYPTRWSKVTLRELRLELVNVGYYKIPWNLAHVLKHLLAKYGDISGDDQKTSKLKPDTKSLIYFLLCRLLHGMSRIMLVDVTENLLGDWYSCLRFLKSKGFKVEFINSALEQLVHAYIGFRTNRDAIKTKINQKILDLEHNIAKLEAKLKKYKEYRDICDRHAIFSCRDGGSKKTNYSMEEEYLNEASKMKWKIVADYLGLS</sequence>
<comment type="caution">
    <text evidence="4">The sequence shown here is derived from an EMBL/GenBank/DDBJ whole genome shotgun (WGS) entry which is preliminary data.</text>
</comment>
<dbReference type="Gene3D" id="3.30.60.20">
    <property type="match status" value="1"/>
</dbReference>
<dbReference type="InterPro" id="IPR004146">
    <property type="entry name" value="DC1"/>
</dbReference>
<dbReference type="CDD" id="cd00029">
    <property type="entry name" value="C1"/>
    <property type="match status" value="1"/>
</dbReference>
<dbReference type="Pfam" id="PF03107">
    <property type="entry name" value="C1_2"/>
    <property type="match status" value="2"/>
</dbReference>
<dbReference type="PANTHER" id="PTHR46288">
    <property type="entry name" value="PHORBOL-ESTER/DAG-TYPE DOMAIN-CONTAINING PROTEIN"/>
    <property type="match status" value="1"/>
</dbReference>
<evidence type="ECO:0000313" key="5">
    <source>
        <dbReference type="Proteomes" id="UP000813462"/>
    </source>
</evidence>
<evidence type="ECO:0000259" key="3">
    <source>
        <dbReference type="Pfam" id="PF03107"/>
    </source>
</evidence>
<dbReference type="OrthoDB" id="1180078at2759"/>
<dbReference type="EMBL" id="JAEACU010000009">
    <property type="protein sequence ID" value="KAH7518712.1"/>
    <property type="molecule type" value="Genomic_DNA"/>
</dbReference>
<accession>A0A978UV12</accession>
<dbReference type="Proteomes" id="UP000813462">
    <property type="component" value="Unassembled WGS sequence"/>
</dbReference>